<sequence length="180" mass="19508">MKSKGIWKSRSETTDSQSAFLASTCALTIGLNLGWLTDQKNITETDRLDQEMVFYAVAVPWAYFCGRDIHKVGPYRTMVVAVCTSVLTGGAVALMGPCSYAVCLYSSRALQGLVSASLAVSVPIFVVESAKGLYHTTDHDSLVSSIANKLFKIDLSNVSIENLRQVNDVLNLLGIQVKPI</sequence>
<keyword evidence="1" id="KW-1133">Transmembrane helix</keyword>
<accession>A0A5E4MUK8</accession>
<keyword evidence="3" id="KW-1185">Reference proteome</keyword>
<evidence type="ECO:0000313" key="2">
    <source>
        <dbReference type="EMBL" id="VVC33144.1"/>
    </source>
</evidence>
<dbReference type="EMBL" id="CABPRJ010000963">
    <property type="protein sequence ID" value="VVC33144.1"/>
    <property type="molecule type" value="Genomic_DNA"/>
</dbReference>
<dbReference type="InterPro" id="IPR036259">
    <property type="entry name" value="MFS_trans_sf"/>
</dbReference>
<dbReference type="OrthoDB" id="6579550at2759"/>
<feature type="transmembrane region" description="Helical" evidence="1">
    <location>
        <begin position="78"/>
        <end position="102"/>
    </location>
</feature>
<keyword evidence="1" id="KW-0812">Transmembrane</keyword>
<dbReference type="AlphaFoldDB" id="A0A5E4MUK8"/>
<feature type="transmembrane region" description="Helical" evidence="1">
    <location>
        <begin position="108"/>
        <end position="127"/>
    </location>
</feature>
<keyword evidence="1" id="KW-0472">Membrane</keyword>
<organism evidence="2 3">
    <name type="scientific">Cinara cedri</name>
    <dbReference type="NCBI Taxonomy" id="506608"/>
    <lineage>
        <taxon>Eukaryota</taxon>
        <taxon>Metazoa</taxon>
        <taxon>Ecdysozoa</taxon>
        <taxon>Arthropoda</taxon>
        <taxon>Hexapoda</taxon>
        <taxon>Insecta</taxon>
        <taxon>Pterygota</taxon>
        <taxon>Neoptera</taxon>
        <taxon>Paraneoptera</taxon>
        <taxon>Hemiptera</taxon>
        <taxon>Sternorrhyncha</taxon>
        <taxon>Aphidomorpha</taxon>
        <taxon>Aphidoidea</taxon>
        <taxon>Aphididae</taxon>
        <taxon>Lachninae</taxon>
        <taxon>Cinara</taxon>
    </lineage>
</organism>
<dbReference type="SUPFAM" id="SSF103473">
    <property type="entry name" value="MFS general substrate transporter"/>
    <property type="match status" value="1"/>
</dbReference>
<name>A0A5E4MUK8_9HEMI</name>
<reference evidence="2 3" key="1">
    <citation type="submission" date="2019-08" db="EMBL/GenBank/DDBJ databases">
        <authorList>
            <person name="Alioto T."/>
            <person name="Alioto T."/>
            <person name="Gomez Garrido J."/>
        </authorList>
    </citation>
    <scope>NUCLEOTIDE SEQUENCE [LARGE SCALE GENOMIC DNA]</scope>
</reference>
<dbReference type="Proteomes" id="UP000325440">
    <property type="component" value="Unassembled WGS sequence"/>
</dbReference>
<evidence type="ECO:0000313" key="3">
    <source>
        <dbReference type="Proteomes" id="UP000325440"/>
    </source>
</evidence>
<gene>
    <name evidence="2" type="ORF">CINCED_3A002819</name>
</gene>
<protein>
    <submittedName>
        <fullName evidence="2">Major facilitator superfamily domain</fullName>
    </submittedName>
</protein>
<proteinExistence type="predicted"/>
<evidence type="ECO:0000256" key="1">
    <source>
        <dbReference type="SAM" id="Phobius"/>
    </source>
</evidence>